<dbReference type="HOGENOM" id="CLU_1322762_0_0_1"/>
<evidence type="ECO:0000256" key="1">
    <source>
        <dbReference type="SAM" id="MobiDB-lite"/>
    </source>
</evidence>
<dbReference type="EnsemblPlants" id="ONIVA07G11300.1">
    <property type="protein sequence ID" value="ONIVA07G11300.1"/>
    <property type="gene ID" value="ONIVA07G11300"/>
</dbReference>
<reference evidence="3" key="2">
    <citation type="submission" date="2018-04" db="EMBL/GenBank/DDBJ databases">
        <title>OnivRS2 (Oryza nivara Reference Sequence Version 2).</title>
        <authorList>
            <person name="Zhang J."/>
            <person name="Kudrna D."/>
            <person name="Lee S."/>
            <person name="Talag J."/>
            <person name="Rajasekar S."/>
            <person name="Welchert J."/>
            <person name="Hsing Y.-I."/>
            <person name="Wing R.A."/>
        </authorList>
    </citation>
    <scope>NUCLEOTIDE SEQUENCE [LARGE SCALE GENOMIC DNA]</scope>
    <source>
        <strain evidence="3">SL10</strain>
    </source>
</reference>
<feature type="transmembrane region" description="Helical" evidence="2">
    <location>
        <begin position="92"/>
        <end position="114"/>
    </location>
</feature>
<sequence length="208" mass="22237">MWDKKPPATAHGGESLPASTRPSNTRKRKDREDEAEEVAAAAAAQEEEGADSETSVQIRRGKAVARRRSLVSLGMAAVVGAMAWAADAPCLPLLVGLFATMGVSMCSVTLFFFLRESTAALRGGRPTFSSSNTVPLLSLNWFLLGILTSPMLPGAAHAIVSAANLSSHRRRRFSSHRPPSGGGRSKGRKGERKREGRKMGGRRKGERG</sequence>
<proteinExistence type="predicted"/>
<dbReference type="Proteomes" id="UP000006591">
    <property type="component" value="Chromosome 7"/>
</dbReference>
<keyword evidence="2" id="KW-1133">Transmembrane helix</keyword>
<evidence type="ECO:0000313" key="4">
    <source>
        <dbReference type="Proteomes" id="UP000006591"/>
    </source>
</evidence>
<dbReference type="PANTHER" id="PTHR36073:SF1">
    <property type="entry name" value="OS01G0962100 PROTEIN"/>
    <property type="match status" value="1"/>
</dbReference>
<keyword evidence="2" id="KW-0812">Transmembrane</keyword>
<feature type="region of interest" description="Disordered" evidence="1">
    <location>
        <begin position="1"/>
        <end position="58"/>
    </location>
</feature>
<dbReference type="AlphaFoldDB" id="A0A0E0I068"/>
<dbReference type="Gramene" id="ONIVA07G11300.1">
    <property type="protein sequence ID" value="ONIVA07G11300.1"/>
    <property type="gene ID" value="ONIVA07G11300"/>
</dbReference>
<protein>
    <submittedName>
        <fullName evidence="3">Uncharacterized protein</fullName>
    </submittedName>
</protein>
<feature type="region of interest" description="Disordered" evidence="1">
    <location>
        <begin position="169"/>
        <end position="208"/>
    </location>
</feature>
<evidence type="ECO:0000313" key="3">
    <source>
        <dbReference type="EnsemblPlants" id="ONIVA07G11300.1"/>
    </source>
</evidence>
<keyword evidence="2" id="KW-0472">Membrane</keyword>
<feature type="transmembrane region" description="Helical" evidence="2">
    <location>
        <begin position="69"/>
        <end position="86"/>
    </location>
</feature>
<accession>A0A0E0I068</accession>
<feature type="compositionally biased region" description="Basic residues" evidence="1">
    <location>
        <begin position="199"/>
        <end position="208"/>
    </location>
</feature>
<dbReference type="STRING" id="4536.A0A0E0I068"/>
<organism evidence="3">
    <name type="scientific">Oryza nivara</name>
    <name type="common">Indian wild rice</name>
    <name type="synonym">Oryza sativa f. spontanea</name>
    <dbReference type="NCBI Taxonomy" id="4536"/>
    <lineage>
        <taxon>Eukaryota</taxon>
        <taxon>Viridiplantae</taxon>
        <taxon>Streptophyta</taxon>
        <taxon>Embryophyta</taxon>
        <taxon>Tracheophyta</taxon>
        <taxon>Spermatophyta</taxon>
        <taxon>Magnoliopsida</taxon>
        <taxon>Liliopsida</taxon>
        <taxon>Poales</taxon>
        <taxon>Poaceae</taxon>
        <taxon>BOP clade</taxon>
        <taxon>Oryzoideae</taxon>
        <taxon>Oryzeae</taxon>
        <taxon>Oryzinae</taxon>
        <taxon>Oryza</taxon>
    </lineage>
</organism>
<evidence type="ECO:0000256" key="2">
    <source>
        <dbReference type="SAM" id="Phobius"/>
    </source>
</evidence>
<reference evidence="3" key="1">
    <citation type="submission" date="2015-04" db="UniProtKB">
        <authorList>
            <consortium name="EnsemblPlants"/>
        </authorList>
    </citation>
    <scope>IDENTIFICATION</scope>
    <source>
        <strain evidence="3">SL10</strain>
    </source>
</reference>
<keyword evidence="4" id="KW-1185">Reference proteome</keyword>
<dbReference type="PANTHER" id="PTHR36073">
    <property type="match status" value="1"/>
</dbReference>
<name>A0A0E0I068_ORYNI</name>